<gene>
    <name evidence="5" type="ORF">BaRGS_00035744</name>
</gene>
<comment type="subcellular location">
    <subcellularLocation>
        <location evidence="1">Membrane</location>
        <topology evidence="1">Multi-pass membrane protein</topology>
    </subcellularLocation>
</comment>
<dbReference type="CDD" id="cd17352">
    <property type="entry name" value="MFS_MCT_SLC16"/>
    <property type="match status" value="1"/>
</dbReference>
<feature type="transmembrane region" description="Helical" evidence="3">
    <location>
        <begin position="188"/>
        <end position="208"/>
    </location>
</feature>
<dbReference type="PANTHER" id="PTHR11360">
    <property type="entry name" value="MONOCARBOXYLATE TRANSPORTER"/>
    <property type="match status" value="1"/>
</dbReference>
<dbReference type="PANTHER" id="PTHR11360:SF284">
    <property type="entry name" value="EG:103B4.3 PROTEIN-RELATED"/>
    <property type="match status" value="1"/>
</dbReference>
<accession>A0ABD0JDN9</accession>
<dbReference type="AlphaFoldDB" id="A0ABD0JDN9"/>
<dbReference type="InterPro" id="IPR050327">
    <property type="entry name" value="Proton-linked_MCT"/>
</dbReference>
<keyword evidence="3" id="KW-0812">Transmembrane</keyword>
<dbReference type="Proteomes" id="UP001519460">
    <property type="component" value="Unassembled WGS sequence"/>
</dbReference>
<dbReference type="SUPFAM" id="SSF103473">
    <property type="entry name" value="MFS general substrate transporter"/>
    <property type="match status" value="1"/>
</dbReference>
<keyword evidence="3" id="KW-1133">Transmembrane helix</keyword>
<name>A0ABD0JDN9_9CAEN</name>
<feature type="transmembrane region" description="Helical" evidence="3">
    <location>
        <begin position="130"/>
        <end position="148"/>
    </location>
</feature>
<feature type="transmembrane region" description="Helical" evidence="3">
    <location>
        <begin position="61"/>
        <end position="80"/>
    </location>
</feature>
<dbReference type="InterPro" id="IPR020846">
    <property type="entry name" value="MFS_dom"/>
</dbReference>
<evidence type="ECO:0000313" key="6">
    <source>
        <dbReference type="Proteomes" id="UP001519460"/>
    </source>
</evidence>
<dbReference type="EMBL" id="JACVVK020000486">
    <property type="protein sequence ID" value="KAK7471581.1"/>
    <property type="molecule type" value="Genomic_DNA"/>
</dbReference>
<feature type="transmembrane region" description="Helical" evidence="3">
    <location>
        <begin position="214"/>
        <end position="238"/>
    </location>
</feature>
<feature type="transmembrane region" description="Helical" evidence="3">
    <location>
        <begin position="154"/>
        <end position="181"/>
    </location>
</feature>
<feature type="transmembrane region" description="Helical" evidence="3">
    <location>
        <begin position="100"/>
        <end position="123"/>
    </location>
</feature>
<feature type="region of interest" description="Disordered" evidence="2">
    <location>
        <begin position="1"/>
        <end position="28"/>
    </location>
</feature>
<feature type="transmembrane region" description="Helical" evidence="3">
    <location>
        <begin position="571"/>
        <end position="592"/>
    </location>
</feature>
<dbReference type="InterPro" id="IPR036259">
    <property type="entry name" value="MFS_trans_sf"/>
</dbReference>
<dbReference type="PROSITE" id="PS50850">
    <property type="entry name" value="MFS"/>
    <property type="match status" value="1"/>
</dbReference>
<dbReference type="GO" id="GO:0016020">
    <property type="term" value="C:membrane"/>
    <property type="evidence" value="ECO:0007669"/>
    <property type="project" value="UniProtKB-SubCell"/>
</dbReference>
<feature type="transmembrane region" description="Helical" evidence="3">
    <location>
        <begin position="480"/>
        <end position="499"/>
    </location>
</feature>
<evidence type="ECO:0000256" key="2">
    <source>
        <dbReference type="SAM" id="MobiDB-lite"/>
    </source>
</evidence>
<keyword evidence="3" id="KW-0472">Membrane</keyword>
<protein>
    <recommendedName>
        <fullName evidence="4">Major facilitator superfamily (MFS) profile domain-containing protein</fullName>
    </recommendedName>
</protein>
<feature type="transmembrane region" description="Helical" evidence="3">
    <location>
        <begin position="505"/>
        <end position="528"/>
    </location>
</feature>
<feature type="domain" description="Major facilitator superfamily (MFS) profile" evidence="4">
    <location>
        <begin position="61"/>
        <end position="595"/>
    </location>
</feature>
<evidence type="ECO:0000313" key="5">
    <source>
        <dbReference type="EMBL" id="KAK7471581.1"/>
    </source>
</evidence>
<dbReference type="InterPro" id="IPR011701">
    <property type="entry name" value="MFS"/>
</dbReference>
<comment type="caution">
    <text evidence="5">The sequence shown here is derived from an EMBL/GenBank/DDBJ whole genome shotgun (WGS) entry which is preliminary data.</text>
</comment>
<sequence>MPERLGGSETYDDSTVQKTKADQASAAQGSNCLDAPHLVGESESLLKDGAPAGPSMEDRGWAWMVVLGCFLAHVITGGLERSDGVFFLKLTSRYDESAQMTAWAGALSGTVMLSMGPVAGALCNRYSARASVMAGAVLYTLGLVFSGLAPSLPILIVCFGVVQGIGRGLSYAPGLIIVGMYFNRRRGLGVGLSTAGVGAGTFLLPPFVELIFETYGFSGAFLILGGLACNVFLVAMLYRPVFMHRQIVLRHRQKQRLSKHVELTVESDSSCREELLKKRTGVGNSLTNSHTCTSKTLSGDTPTSLNDCTHAKDEKTSEALVSTNQHQPGRCDLCRSQRNFELNAESTSVSSLRRHCQHTTDLEDQTFTSRGKLVLPSCLRSVLATCFPAEKRSTGTQRRKIMELSLLREPVFLFYCFSICLYTASLKSSLVFLPALVKSRGVSEIHAAYLLSISGILDTIGRVTSGVVLGLRPLQRLRSVFFNAFVFLLCALLFVVPSLSSFPEFVAVFGMFGMLTGAYVCQKSVILVDMLGQGKLGSSFGLLIFFQGLGNCVGPPLSGLLKDVFGQYDEVFYLSGGMLATAGCLMVISNIFHRRRVRRQAISMTAQ</sequence>
<proteinExistence type="predicted"/>
<feature type="transmembrane region" description="Helical" evidence="3">
    <location>
        <begin position="445"/>
        <end position="468"/>
    </location>
</feature>
<feature type="transmembrane region" description="Helical" evidence="3">
    <location>
        <begin position="540"/>
        <end position="559"/>
    </location>
</feature>
<evidence type="ECO:0000259" key="4">
    <source>
        <dbReference type="PROSITE" id="PS50850"/>
    </source>
</evidence>
<keyword evidence="6" id="KW-1185">Reference proteome</keyword>
<evidence type="ECO:0000256" key="3">
    <source>
        <dbReference type="SAM" id="Phobius"/>
    </source>
</evidence>
<dbReference type="Pfam" id="PF07690">
    <property type="entry name" value="MFS_1"/>
    <property type="match status" value="1"/>
</dbReference>
<evidence type="ECO:0000256" key="1">
    <source>
        <dbReference type="ARBA" id="ARBA00004141"/>
    </source>
</evidence>
<feature type="transmembrane region" description="Helical" evidence="3">
    <location>
        <begin position="406"/>
        <end position="425"/>
    </location>
</feature>
<organism evidence="5 6">
    <name type="scientific">Batillaria attramentaria</name>
    <dbReference type="NCBI Taxonomy" id="370345"/>
    <lineage>
        <taxon>Eukaryota</taxon>
        <taxon>Metazoa</taxon>
        <taxon>Spiralia</taxon>
        <taxon>Lophotrochozoa</taxon>
        <taxon>Mollusca</taxon>
        <taxon>Gastropoda</taxon>
        <taxon>Caenogastropoda</taxon>
        <taxon>Sorbeoconcha</taxon>
        <taxon>Cerithioidea</taxon>
        <taxon>Batillariidae</taxon>
        <taxon>Batillaria</taxon>
    </lineage>
</organism>
<dbReference type="Gene3D" id="1.20.1250.20">
    <property type="entry name" value="MFS general substrate transporter like domains"/>
    <property type="match status" value="2"/>
</dbReference>
<reference evidence="5 6" key="1">
    <citation type="journal article" date="2023" name="Sci. Data">
        <title>Genome assembly of the Korean intertidal mud-creeper Batillaria attramentaria.</title>
        <authorList>
            <person name="Patra A.K."/>
            <person name="Ho P.T."/>
            <person name="Jun S."/>
            <person name="Lee S.J."/>
            <person name="Kim Y."/>
            <person name="Won Y.J."/>
        </authorList>
    </citation>
    <scope>NUCLEOTIDE SEQUENCE [LARGE SCALE GENOMIC DNA]</scope>
    <source>
        <strain evidence="5">Wonlab-2016</strain>
    </source>
</reference>